<proteinExistence type="predicted"/>
<accession>A0ABU5YGY5</accession>
<evidence type="ECO:0000313" key="2">
    <source>
        <dbReference type="Proteomes" id="UP001299046"/>
    </source>
</evidence>
<dbReference type="Proteomes" id="UP001299046">
    <property type="component" value="Unassembled WGS sequence"/>
</dbReference>
<dbReference type="EMBL" id="JAYJJT010000005">
    <property type="protein sequence ID" value="MEB3049311.1"/>
    <property type="molecule type" value="Genomic_DNA"/>
</dbReference>
<organism evidence="1 2">
    <name type="scientific">[Mycobacterium] zoologicum</name>
    <dbReference type="NCBI Taxonomy" id="2872311"/>
    <lineage>
        <taxon>Bacteria</taxon>
        <taxon>Bacillati</taxon>
        <taxon>Actinomycetota</taxon>
        <taxon>Actinomycetes</taxon>
        <taxon>Mycobacteriales</taxon>
        <taxon>Mycobacteriaceae</taxon>
        <taxon>Mycolicibacter</taxon>
    </lineage>
</organism>
<dbReference type="RefSeq" id="WP_224864432.1">
    <property type="nucleotide sequence ID" value="NZ_JAYJJT010000005.1"/>
</dbReference>
<reference evidence="1 2" key="1">
    <citation type="submission" date="2023-12" db="EMBL/GenBank/DDBJ databases">
        <title>Description of new species of Mycobacterium terrae complex isolated from sewage at the Sao Paulo Zoological Park Foundation in Brazil.</title>
        <authorList>
            <person name="Romagnoli C.L."/>
            <person name="Conceicao E.C."/>
            <person name="Machado E."/>
            <person name="Barreto L.B.P.F."/>
            <person name="Sharma A."/>
            <person name="Silva N.M."/>
            <person name="Marques L.E."/>
            <person name="Juliana M.A."/>
            <person name="Lourenco M.C.S."/>
            <person name="Digiampietri L.A."/>
            <person name="Suffys P.N."/>
            <person name="Viana-Niero C."/>
        </authorList>
    </citation>
    <scope>NUCLEOTIDE SEQUENCE [LARGE SCALE GENOMIC DNA]</scope>
    <source>
        <strain evidence="1 2">MYC123</strain>
    </source>
</reference>
<name>A0ABU5YGY5_9MYCO</name>
<comment type="caution">
    <text evidence="1">The sequence shown here is derived from an EMBL/GenBank/DDBJ whole genome shotgun (WGS) entry which is preliminary data.</text>
</comment>
<gene>
    <name evidence="1" type="ORF">KV112_06070</name>
</gene>
<sequence length="122" mass="13377">MPPENLEPRVAALEEHIRKLRNRVRASEQDATAARVLAGGADRDVGEIGDEVRDFRRATIASFNALREDMVDIRQDVTNLRQETAGGFSEMRSKLDVAAAGQQRIAGLIQHVIDAQDGTDPA</sequence>
<evidence type="ECO:0000313" key="1">
    <source>
        <dbReference type="EMBL" id="MEB3049311.1"/>
    </source>
</evidence>
<protein>
    <submittedName>
        <fullName evidence="1">Uncharacterized protein</fullName>
    </submittedName>
</protein>
<keyword evidence="2" id="KW-1185">Reference proteome</keyword>